<dbReference type="AlphaFoldDB" id="A0A0X1U7T7"/>
<reference evidence="3" key="2">
    <citation type="submission" date="2016-01" db="EMBL/GenBank/DDBJ databases">
        <authorList>
            <person name="Poehlein A."/>
            <person name="Schlien K."/>
            <person name="Gottschalk G."/>
            <person name="Buckel W."/>
            <person name="Daniel R."/>
        </authorList>
    </citation>
    <scope>NUCLEOTIDE SEQUENCE [LARGE SCALE GENOMIC DNA]</scope>
    <source>
        <strain evidence="3">X2</strain>
    </source>
</reference>
<protein>
    <recommendedName>
        <fullName evidence="5">Phage-related baseplate assembly protein</fullName>
    </recommendedName>
</protein>
<sequence>MGRISSVNYEGGTAQVVYMDKDKAVTTELPLLSSEYCMPEAEDMVLVCHLPNGAAAGVILGRFWSQKNIPPESGRGLYRKDISREAGKAMLRYKEGEDIVQLSGPKIKLLTNTLFIETQNVSGTGEEIGFAGNQVTIQGNGVSLLGDSVVMSGSQITISAGLVQISGTGDVILDGISLKNHTHTCSAPGTESSKAN</sequence>
<reference evidence="1 3" key="1">
    <citation type="journal article" date="2016" name="Genome Announc.">
        <title>Complete Genome Sequence of the Amino Acid-Fermenting Clostridium propionicum X2 (DSM 1682).</title>
        <authorList>
            <person name="Poehlein A."/>
            <person name="Schlien K."/>
            <person name="Chowdhury N.P."/>
            <person name="Gottschalk G."/>
            <person name="Buckel W."/>
            <person name="Daniel R."/>
        </authorList>
    </citation>
    <scope>NUCLEOTIDE SEQUENCE [LARGE SCALE GENOMIC DNA]</scope>
    <source>
        <strain evidence="1 3">X2</strain>
    </source>
</reference>
<reference evidence="2" key="4">
    <citation type="submission" date="2016-11" db="EMBL/GenBank/DDBJ databases">
        <authorList>
            <person name="Varghese N."/>
            <person name="Submissions S."/>
        </authorList>
    </citation>
    <scope>NUCLEOTIDE SEQUENCE</scope>
    <source>
        <strain evidence="2">DSM 1682</strain>
    </source>
</reference>
<dbReference type="KEGG" id="cpro:CPRO_14000"/>
<organism evidence="2 4">
    <name type="scientific">Anaerotignum propionicum DSM 1682</name>
    <dbReference type="NCBI Taxonomy" id="991789"/>
    <lineage>
        <taxon>Bacteria</taxon>
        <taxon>Bacillati</taxon>
        <taxon>Bacillota</taxon>
        <taxon>Clostridia</taxon>
        <taxon>Lachnospirales</taxon>
        <taxon>Anaerotignaceae</taxon>
        <taxon>Anaerotignum</taxon>
    </lineage>
</organism>
<evidence type="ECO:0008006" key="5">
    <source>
        <dbReference type="Google" id="ProtNLM"/>
    </source>
</evidence>
<name>A0A0X1U7T7_ANAPI</name>
<dbReference type="RefSeq" id="WP_066049479.1">
    <property type="nucleotide sequence ID" value="NZ_CP014223.1"/>
</dbReference>
<proteinExistence type="predicted"/>
<dbReference type="EMBL" id="CP014223">
    <property type="protein sequence ID" value="AMJ40993.1"/>
    <property type="molecule type" value="Genomic_DNA"/>
</dbReference>
<dbReference type="OrthoDB" id="2055361at2"/>
<dbReference type="EMBL" id="FQUA01000004">
    <property type="protein sequence ID" value="SHE60731.1"/>
    <property type="molecule type" value="Genomic_DNA"/>
</dbReference>
<dbReference type="Proteomes" id="UP000068026">
    <property type="component" value="Chromosome"/>
</dbReference>
<evidence type="ECO:0000313" key="1">
    <source>
        <dbReference type="EMBL" id="AMJ40993.1"/>
    </source>
</evidence>
<accession>A0A0X1U7T7</accession>
<dbReference type="Proteomes" id="UP000184204">
    <property type="component" value="Unassembled WGS sequence"/>
</dbReference>
<evidence type="ECO:0000313" key="3">
    <source>
        <dbReference type="Proteomes" id="UP000068026"/>
    </source>
</evidence>
<evidence type="ECO:0000313" key="2">
    <source>
        <dbReference type="EMBL" id="SHE60731.1"/>
    </source>
</evidence>
<keyword evidence="3" id="KW-1185">Reference proteome</keyword>
<gene>
    <name evidence="1" type="ORF">CPRO_14000</name>
    <name evidence="2" type="ORF">SAMN02745151_01211</name>
</gene>
<evidence type="ECO:0000313" key="4">
    <source>
        <dbReference type="Proteomes" id="UP000184204"/>
    </source>
</evidence>
<reference evidence="4" key="3">
    <citation type="submission" date="2016-11" db="EMBL/GenBank/DDBJ databases">
        <authorList>
            <person name="Jaros S."/>
            <person name="Januszkiewicz K."/>
            <person name="Wedrychowicz H."/>
        </authorList>
    </citation>
    <scope>NUCLEOTIDE SEQUENCE [LARGE SCALE GENOMIC DNA]</scope>
    <source>
        <strain evidence="4">DSM 1682</strain>
    </source>
</reference>